<dbReference type="InterPro" id="IPR050953">
    <property type="entry name" value="N4_N6_ade-DNA_methylase"/>
</dbReference>
<protein>
    <recommendedName>
        <fullName evidence="2">site-specific DNA-methyltransferase (adenine-specific)</fullName>
        <ecNumber evidence="2">2.1.1.72</ecNumber>
    </recommendedName>
</protein>
<comment type="catalytic activity">
    <reaction evidence="6">
        <text>a 2'-deoxyadenosine in DNA + S-adenosyl-L-methionine = an N(6)-methyl-2'-deoxyadenosine in DNA + S-adenosyl-L-homocysteine + H(+)</text>
        <dbReference type="Rhea" id="RHEA:15197"/>
        <dbReference type="Rhea" id="RHEA-COMP:12418"/>
        <dbReference type="Rhea" id="RHEA-COMP:12419"/>
        <dbReference type="ChEBI" id="CHEBI:15378"/>
        <dbReference type="ChEBI" id="CHEBI:57856"/>
        <dbReference type="ChEBI" id="CHEBI:59789"/>
        <dbReference type="ChEBI" id="CHEBI:90615"/>
        <dbReference type="ChEBI" id="CHEBI:90616"/>
        <dbReference type="EC" id="2.1.1.72"/>
    </reaction>
</comment>
<dbReference type="Pfam" id="PF07669">
    <property type="entry name" value="Eco57I"/>
    <property type="match status" value="1"/>
</dbReference>
<dbReference type="Gene3D" id="3.40.50.150">
    <property type="entry name" value="Vaccinia Virus protein VP39"/>
    <property type="match status" value="1"/>
</dbReference>
<dbReference type="Proteomes" id="UP000295021">
    <property type="component" value="Unassembled WGS sequence"/>
</dbReference>
<dbReference type="PANTHER" id="PTHR33841">
    <property type="entry name" value="DNA METHYLTRANSFERASE YEEA-RELATED"/>
    <property type="match status" value="1"/>
</dbReference>
<dbReference type="SUPFAM" id="SSF53335">
    <property type="entry name" value="S-adenosyl-L-methionine-dependent methyltransferases"/>
    <property type="match status" value="1"/>
</dbReference>
<comment type="caution">
    <text evidence="8">The sequence shown here is derived from an EMBL/GenBank/DDBJ whole genome shotgun (WGS) entry which is preliminary data.</text>
</comment>
<name>A0AAX2QDU9_9HYPH</name>
<dbReference type="InterPro" id="IPR011639">
    <property type="entry name" value="MethylTrfase_TaqI-like_dom"/>
</dbReference>
<evidence type="ECO:0000256" key="5">
    <source>
        <dbReference type="ARBA" id="ARBA00022691"/>
    </source>
</evidence>
<evidence type="ECO:0000259" key="7">
    <source>
        <dbReference type="Pfam" id="PF07669"/>
    </source>
</evidence>
<evidence type="ECO:0000256" key="3">
    <source>
        <dbReference type="ARBA" id="ARBA00022603"/>
    </source>
</evidence>
<dbReference type="GO" id="GO:0006304">
    <property type="term" value="P:DNA modification"/>
    <property type="evidence" value="ECO:0007669"/>
    <property type="project" value="InterPro"/>
</dbReference>
<evidence type="ECO:0000256" key="1">
    <source>
        <dbReference type="ARBA" id="ARBA00006594"/>
    </source>
</evidence>
<evidence type="ECO:0000313" key="9">
    <source>
        <dbReference type="Proteomes" id="UP000295021"/>
    </source>
</evidence>
<dbReference type="RefSeq" id="WP_132614419.1">
    <property type="nucleotide sequence ID" value="NZ_SMBI01000019.1"/>
</dbReference>
<feature type="domain" description="Type II methyltransferase M.TaqI-like" evidence="7">
    <location>
        <begin position="220"/>
        <end position="337"/>
    </location>
</feature>
<keyword evidence="4" id="KW-0808">Transferase</keyword>
<evidence type="ECO:0000313" key="8">
    <source>
        <dbReference type="EMBL" id="TCU15579.1"/>
    </source>
</evidence>
<dbReference type="InterPro" id="IPR029063">
    <property type="entry name" value="SAM-dependent_MTases_sf"/>
</dbReference>
<evidence type="ECO:0000256" key="6">
    <source>
        <dbReference type="ARBA" id="ARBA00047942"/>
    </source>
</evidence>
<keyword evidence="5" id="KW-0949">S-adenosyl-L-methionine</keyword>
<evidence type="ECO:0000256" key="2">
    <source>
        <dbReference type="ARBA" id="ARBA00011900"/>
    </source>
</evidence>
<dbReference type="GO" id="GO:0032259">
    <property type="term" value="P:methylation"/>
    <property type="evidence" value="ECO:0007669"/>
    <property type="project" value="UniProtKB-KW"/>
</dbReference>
<reference evidence="8 9" key="1">
    <citation type="submission" date="2019-03" db="EMBL/GenBank/DDBJ databases">
        <title>Genomic Encyclopedia of Type Strains, Phase IV (KMG-V): Genome sequencing to study the core and pangenomes of soil and plant-associated prokaryotes.</title>
        <authorList>
            <person name="Whitman W."/>
        </authorList>
    </citation>
    <scope>NUCLEOTIDE SEQUENCE [LARGE SCALE GENOMIC DNA]</scope>
    <source>
        <strain evidence="8 9">FB403</strain>
    </source>
</reference>
<dbReference type="PRINTS" id="PR00507">
    <property type="entry name" value="N12N6MTFRASE"/>
</dbReference>
<dbReference type="PANTHER" id="PTHR33841:SF5">
    <property type="entry name" value="DNA METHYLASE (MODIFICATION METHYLASE) (METHYLTRANSFERASE)-RELATED"/>
    <property type="match status" value="1"/>
</dbReference>
<dbReference type="EC" id="2.1.1.72" evidence="2"/>
<dbReference type="GO" id="GO:0009007">
    <property type="term" value="F:site-specific DNA-methyltransferase (adenine-specific) activity"/>
    <property type="evidence" value="ECO:0007669"/>
    <property type="project" value="UniProtKB-EC"/>
</dbReference>
<evidence type="ECO:0000256" key="4">
    <source>
        <dbReference type="ARBA" id="ARBA00022679"/>
    </source>
</evidence>
<dbReference type="AlphaFoldDB" id="A0AAX2QDU9"/>
<accession>A0AAX2QDU9</accession>
<comment type="similarity">
    <text evidence="1">Belongs to the N(4)/N(6)-methyltransferase family.</text>
</comment>
<keyword evidence="3" id="KW-0489">Methyltransferase</keyword>
<dbReference type="EMBL" id="SMBI01000019">
    <property type="protein sequence ID" value="TCU15579.1"/>
    <property type="molecule type" value="Genomic_DNA"/>
</dbReference>
<sequence length="565" mass="61751">MHKGDLSVSVSLSETRPSDTLSVVTEQYSDLALSHAQAGTEVSAAQPLRMPLALIGQTLTRLLTSYRRRRGTVEPLAHCLELIGGRGPSVVQLLVDSLPHAWSDHAIASIYAVLMPRDRRKQLGAYFTPPHLVDHLVWRLQACGMDLGRDRLRDPTAGGAAFLVPLARLMISEWRSAGATDLEILTRLPIRLLGSEIEPELAIIANALLHRMLVKEFGIDAEKAAGIGLVQTDDSLAEGRTNGDVDHEIGNPPFLRLSRLDHAQARPRFADISSGRLNLYAMFVRRALEAVPVGGLVGYILPASFLGGPEFSLFRRRVLQLAEVLAIDMVEKRSDVFLDAIQDACFLILRRRRAPIDVAPPTLARSGILQRDGRFEVFGLVELGASGAPWRLPGESCKGEATLTDWGYRGSIGYLVANRQAERLHVEAGEGRFPLIWAKAVTTEGSFDFARGAAFKDRGWVAAPPDAPYVVRQACVAVQRTSSRGQNRRLNAAAIPEDFVHTHGGIVGENHVILLVPTRTDAPPPEELARALNEQAASEELDRICGSASISVRLLESMRLRKPPT</sequence>
<proteinExistence type="inferred from homology"/>
<organism evidence="8 9">
    <name type="scientific">Rhizobium laguerreae</name>
    <dbReference type="NCBI Taxonomy" id="1076926"/>
    <lineage>
        <taxon>Bacteria</taxon>
        <taxon>Pseudomonadati</taxon>
        <taxon>Pseudomonadota</taxon>
        <taxon>Alphaproteobacteria</taxon>
        <taxon>Hyphomicrobiales</taxon>
        <taxon>Rhizobiaceae</taxon>
        <taxon>Rhizobium/Agrobacterium group</taxon>
        <taxon>Rhizobium</taxon>
    </lineage>
</organism>
<gene>
    <name evidence="8" type="ORF">EV131_119128</name>
</gene>